<dbReference type="OrthoDB" id="10415238at2759"/>
<protein>
    <submittedName>
        <fullName evidence="2">Uncharacterized protein</fullName>
    </submittedName>
</protein>
<evidence type="ECO:0000256" key="1">
    <source>
        <dbReference type="SAM" id="MobiDB-lite"/>
    </source>
</evidence>
<reference evidence="2" key="1">
    <citation type="submission" date="2021-02" db="EMBL/GenBank/DDBJ databases">
        <title>Psilocybe cubensis genome.</title>
        <authorList>
            <person name="Mckernan K.J."/>
            <person name="Crawford S."/>
            <person name="Trippe A."/>
            <person name="Kane L.T."/>
            <person name="Mclaughlin S."/>
        </authorList>
    </citation>
    <scope>NUCLEOTIDE SEQUENCE [LARGE SCALE GENOMIC DNA]</scope>
    <source>
        <strain evidence="2">MGC-MH-2018</strain>
    </source>
</reference>
<accession>A0A8H8CKA5</accession>
<comment type="caution">
    <text evidence="2">The sequence shown here is derived from an EMBL/GenBank/DDBJ whole genome shotgun (WGS) entry which is preliminary data.</text>
</comment>
<evidence type="ECO:0000313" key="2">
    <source>
        <dbReference type="EMBL" id="KAG5167824.1"/>
    </source>
</evidence>
<proteinExistence type="predicted"/>
<sequence length="109" mass="12120">MSSYTRLPRAPRLQSIPLPPVDDDYRDQELLTYALQDRYSPASSESLILSPYTPPKTSPISLSFDNVYSQFQALNIAAGSSEGSEYYTSYGHHRKSSTAGSKKQGRRLG</sequence>
<organism evidence="2">
    <name type="scientific">Psilocybe cubensis</name>
    <name type="common">Psychedelic mushroom</name>
    <name type="synonym">Stropharia cubensis</name>
    <dbReference type="NCBI Taxonomy" id="181762"/>
    <lineage>
        <taxon>Eukaryota</taxon>
        <taxon>Fungi</taxon>
        <taxon>Dikarya</taxon>
        <taxon>Basidiomycota</taxon>
        <taxon>Agaricomycotina</taxon>
        <taxon>Agaricomycetes</taxon>
        <taxon>Agaricomycetidae</taxon>
        <taxon>Agaricales</taxon>
        <taxon>Agaricineae</taxon>
        <taxon>Strophariaceae</taxon>
        <taxon>Psilocybe</taxon>
    </lineage>
</organism>
<dbReference type="AlphaFoldDB" id="A0A8H8CKA5"/>
<feature type="region of interest" description="Disordered" evidence="1">
    <location>
        <begin position="1"/>
        <end position="21"/>
    </location>
</feature>
<name>A0A8H8CKA5_PSICU</name>
<feature type="region of interest" description="Disordered" evidence="1">
    <location>
        <begin position="85"/>
        <end position="109"/>
    </location>
</feature>
<gene>
    <name evidence="2" type="ORF">JR316_006415</name>
</gene>
<dbReference type="EMBL" id="JAFIQS010000006">
    <property type="protein sequence ID" value="KAG5167824.1"/>
    <property type="molecule type" value="Genomic_DNA"/>
</dbReference>